<dbReference type="Pfam" id="PF00561">
    <property type="entry name" value="Abhydrolase_1"/>
    <property type="match status" value="1"/>
</dbReference>
<dbReference type="InterPro" id="IPR029058">
    <property type="entry name" value="AB_hydrolase_fold"/>
</dbReference>
<sequence>MLLTFAVSLSIGLCLLFAFGPRPRLNPDVVAETLPEHGTLAEISGWLAQQETAAKPRQGTEAHIVFANPGNPSRTRWAFLYLHGFSATWPETAPLTQTLAEHFDANVLQARIAGHGCGTEGMRVSAEDWLSSVLTQFRIATMLGEQVVIVATSTGSTLSVWLAQQFPDQIAALLHLSPNYRVRNPVSRVLTWPWAPKWVPVVSGGYREWTPISEQQQQFWVTRQPVSSLIEMQKVVDWAQAQDLSQLRIPLATMYMANDPTVHPAAAISAHESWGAEHKRLIPVVPEGNEASHVFVGDICGPYRNAWCTDQFRAFLDELWTES</sequence>
<reference evidence="2 3" key="1">
    <citation type="submission" date="2017-08" db="EMBL/GenBank/DDBJ databases">
        <title>Fine stratification of microbial communities through a metagenomic profile of the photic zone.</title>
        <authorList>
            <person name="Haro-Moreno J.M."/>
            <person name="Lopez-Perez M."/>
            <person name="De La Torre J."/>
            <person name="Picazo A."/>
            <person name="Camacho A."/>
            <person name="Rodriguez-Valera F."/>
        </authorList>
    </citation>
    <scope>NUCLEOTIDE SEQUENCE [LARGE SCALE GENOMIC DNA]</scope>
    <source>
        <strain evidence="2">MED-G24</strain>
    </source>
</reference>
<comment type="caution">
    <text evidence="2">The sequence shown here is derived from an EMBL/GenBank/DDBJ whole genome shotgun (WGS) entry which is preliminary data.</text>
</comment>
<dbReference type="Proteomes" id="UP000219327">
    <property type="component" value="Unassembled WGS sequence"/>
</dbReference>
<evidence type="ECO:0000313" key="3">
    <source>
        <dbReference type="Proteomes" id="UP000219327"/>
    </source>
</evidence>
<protein>
    <recommendedName>
        <fullName evidence="1">AB hydrolase-1 domain-containing protein</fullName>
    </recommendedName>
</protein>
<dbReference type="InterPro" id="IPR000073">
    <property type="entry name" value="AB_hydrolase_1"/>
</dbReference>
<organism evidence="2 3">
    <name type="scientific">OM182 bacterium MED-G24</name>
    <dbReference type="NCBI Taxonomy" id="1986255"/>
    <lineage>
        <taxon>Bacteria</taxon>
        <taxon>Pseudomonadati</taxon>
        <taxon>Pseudomonadota</taxon>
        <taxon>Gammaproteobacteria</taxon>
        <taxon>OMG group</taxon>
        <taxon>OM182 clade</taxon>
    </lineage>
</organism>
<proteinExistence type="predicted"/>
<feature type="domain" description="AB hydrolase-1" evidence="1">
    <location>
        <begin position="79"/>
        <end position="182"/>
    </location>
</feature>
<evidence type="ECO:0000259" key="1">
    <source>
        <dbReference type="Pfam" id="PF00561"/>
    </source>
</evidence>
<dbReference type="AlphaFoldDB" id="A0A2A5WVS4"/>
<dbReference type="Gene3D" id="3.40.50.1820">
    <property type="entry name" value="alpha/beta hydrolase"/>
    <property type="match status" value="1"/>
</dbReference>
<name>A0A2A5WVS4_9GAMM</name>
<gene>
    <name evidence="2" type="ORF">CNE99_03260</name>
</gene>
<dbReference type="SUPFAM" id="SSF53474">
    <property type="entry name" value="alpha/beta-Hydrolases"/>
    <property type="match status" value="1"/>
</dbReference>
<accession>A0A2A5WVS4</accession>
<evidence type="ECO:0000313" key="2">
    <source>
        <dbReference type="EMBL" id="PDH40592.1"/>
    </source>
</evidence>
<dbReference type="EMBL" id="NTKD01000010">
    <property type="protein sequence ID" value="PDH40592.1"/>
    <property type="molecule type" value="Genomic_DNA"/>
</dbReference>